<feature type="region of interest" description="Disordered" evidence="1">
    <location>
        <begin position="274"/>
        <end position="337"/>
    </location>
</feature>
<accession>A0AAD3DRS0</accession>
<feature type="compositionally biased region" description="Acidic residues" evidence="1">
    <location>
        <begin position="149"/>
        <end position="161"/>
    </location>
</feature>
<sequence>RATLLCVRKLIKALLWRIAGMPAIQNENGDSLSVWEYSPWRSFIRFGGQSDADDHPSHGSGRVLPQMFREDVAQSPADATGVRDIFGRALDAARSKRSFASAADLSRSMKHHTKNATRVMAEDNYRWGTAGRLYIGGGRLADDGAGSTSDEDSDADDDGSMDGDHDYSEAEESYAPLERSQGSTLHARGQYPSAAARIGAVDPDAQRDDTSPGPRNPDNQTSGPPGANPSPPKQPSVHSRFRTVATLAAAASHWRNARSCPNLELPFPIPGAQVTPGSAQLTPGAPQTPADSRRGLATPLGLARSDSHAPSRMQQVSNAAPPAAGGGTSYSGGVPAGTPPARLLARTNTMTSSEYGMASVPEELTPQRRMRSMASLHALAGAPPGGGAPAAAAAAVPAGGGATPVLMRSGSMASARLLHVQAAAGPPRRGAELPAPRTPLLQHSSSMSRGHGGAEGPGASGGGSVGGGGGSSSGSTAWAAQREFASQRSMSHASRRLNLPVADAEEGRTGPASEVGLMRSGTLSRSIRAEHPAALTPTAAHANTGSYSNNPTSASPGSRLGAANTPALWRTESRRAAQSQPQLHGSDVSSMPPACRIAPAGESPSGGGGGRGVMGRIKGMFQ</sequence>
<feature type="chain" id="PRO_5041900496" description="Autophagy-related protein 9" evidence="2">
    <location>
        <begin position="21"/>
        <end position="622"/>
    </location>
</feature>
<feature type="region of interest" description="Disordered" evidence="1">
    <location>
        <begin position="539"/>
        <end position="622"/>
    </location>
</feature>
<evidence type="ECO:0000313" key="4">
    <source>
        <dbReference type="Proteomes" id="UP001054857"/>
    </source>
</evidence>
<feature type="region of interest" description="Disordered" evidence="1">
    <location>
        <begin position="200"/>
        <end position="238"/>
    </location>
</feature>
<feature type="compositionally biased region" description="Gly residues" evidence="1">
    <location>
        <begin position="604"/>
        <end position="613"/>
    </location>
</feature>
<keyword evidence="4" id="KW-1185">Reference proteome</keyword>
<evidence type="ECO:0000256" key="2">
    <source>
        <dbReference type="SAM" id="SignalP"/>
    </source>
</evidence>
<dbReference type="EMBL" id="BMAR01000016">
    <property type="protein sequence ID" value="GFR46841.1"/>
    <property type="molecule type" value="Genomic_DNA"/>
</dbReference>
<keyword evidence="2" id="KW-0732">Signal</keyword>
<evidence type="ECO:0000313" key="3">
    <source>
        <dbReference type="EMBL" id="GFR46841.1"/>
    </source>
</evidence>
<name>A0AAD3DRS0_9CHLO</name>
<feature type="region of interest" description="Disordered" evidence="1">
    <location>
        <begin position="142"/>
        <end position="188"/>
    </location>
</feature>
<feature type="signal peptide" evidence="2">
    <location>
        <begin position="1"/>
        <end position="20"/>
    </location>
</feature>
<feature type="compositionally biased region" description="Polar residues" evidence="1">
    <location>
        <begin position="543"/>
        <end position="556"/>
    </location>
</feature>
<organism evidence="3 4">
    <name type="scientific">Astrephomene gubernaculifera</name>
    <dbReference type="NCBI Taxonomy" id="47775"/>
    <lineage>
        <taxon>Eukaryota</taxon>
        <taxon>Viridiplantae</taxon>
        <taxon>Chlorophyta</taxon>
        <taxon>core chlorophytes</taxon>
        <taxon>Chlorophyceae</taxon>
        <taxon>CS clade</taxon>
        <taxon>Chlamydomonadales</taxon>
        <taxon>Astrephomenaceae</taxon>
        <taxon>Astrephomene</taxon>
    </lineage>
</organism>
<reference evidence="3 4" key="1">
    <citation type="journal article" date="2021" name="Sci. Rep.">
        <title>Genome sequencing of the multicellular alga Astrephomene provides insights into convergent evolution of germ-soma differentiation.</title>
        <authorList>
            <person name="Yamashita S."/>
            <person name="Yamamoto K."/>
            <person name="Matsuzaki R."/>
            <person name="Suzuki S."/>
            <person name="Yamaguchi H."/>
            <person name="Hirooka S."/>
            <person name="Minakuchi Y."/>
            <person name="Miyagishima S."/>
            <person name="Kawachi M."/>
            <person name="Toyoda A."/>
            <person name="Nozaki H."/>
        </authorList>
    </citation>
    <scope>NUCLEOTIDE SEQUENCE [LARGE SCALE GENOMIC DNA]</scope>
    <source>
        <strain evidence="3 4">NIES-4017</strain>
    </source>
</reference>
<feature type="non-terminal residue" evidence="3">
    <location>
        <position position="622"/>
    </location>
</feature>
<proteinExistence type="predicted"/>
<dbReference type="AlphaFoldDB" id="A0AAD3DRS0"/>
<evidence type="ECO:0000256" key="1">
    <source>
        <dbReference type="SAM" id="MobiDB-lite"/>
    </source>
</evidence>
<evidence type="ECO:0008006" key="5">
    <source>
        <dbReference type="Google" id="ProtNLM"/>
    </source>
</evidence>
<feature type="region of interest" description="Disordered" evidence="1">
    <location>
        <begin position="423"/>
        <end position="519"/>
    </location>
</feature>
<comment type="caution">
    <text evidence="3">The sequence shown here is derived from an EMBL/GenBank/DDBJ whole genome shotgun (WGS) entry which is preliminary data.</text>
</comment>
<feature type="compositionally biased region" description="Polar residues" evidence="1">
    <location>
        <begin position="576"/>
        <end position="589"/>
    </location>
</feature>
<gene>
    <name evidence="3" type="ORF">Agub_g8479</name>
</gene>
<protein>
    <recommendedName>
        <fullName evidence="5">Autophagy-related protein 9</fullName>
    </recommendedName>
</protein>
<feature type="compositionally biased region" description="Gly residues" evidence="1">
    <location>
        <begin position="450"/>
        <end position="472"/>
    </location>
</feature>
<dbReference type="Proteomes" id="UP001054857">
    <property type="component" value="Unassembled WGS sequence"/>
</dbReference>